<dbReference type="Proteomes" id="UP001066276">
    <property type="component" value="Chromosome 2_2"/>
</dbReference>
<evidence type="ECO:0000313" key="1">
    <source>
        <dbReference type="EMBL" id="KAJ1193536.1"/>
    </source>
</evidence>
<keyword evidence="2" id="KW-1185">Reference proteome</keyword>
<gene>
    <name evidence="1" type="ORF">NDU88_002833</name>
</gene>
<reference evidence="1" key="1">
    <citation type="journal article" date="2022" name="bioRxiv">
        <title>Sequencing and chromosome-scale assembly of the giantPleurodeles waltlgenome.</title>
        <authorList>
            <person name="Brown T."/>
            <person name="Elewa A."/>
            <person name="Iarovenko S."/>
            <person name="Subramanian E."/>
            <person name="Araus A.J."/>
            <person name="Petzold A."/>
            <person name="Susuki M."/>
            <person name="Suzuki K.-i.T."/>
            <person name="Hayashi T."/>
            <person name="Toyoda A."/>
            <person name="Oliveira C."/>
            <person name="Osipova E."/>
            <person name="Leigh N.D."/>
            <person name="Simon A."/>
            <person name="Yun M.H."/>
        </authorList>
    </citation>
    <scope>NUCLEOTIDE SEQUENCE</scope>
    <source>
        <strain evidence="1">20211129_DDA</strain>
        <tissue evidence="1">Liver</tissue>
    </source>
</reference>
<sequence length="94" mass="10401">MDASAPGFLEFGSVNEATQLAVMPSASDDFAGSDHFCCLEFATQASVELAQLTRCDMESACIIKTDYALYAPEKHFHWYYPGILHSHSARDHLI</sequence>
<organism evidence="1 2">
    <name type="scientific">Pleurodeles waltl</name>
    <name type="common">Iberian ribbed newt</name>
    <dbReference type="NCBI Taxonomy" id="8319"/>
    <lineage>
        <taxon>Eukaryota</taxon>
        <taxon>Metazoa</taxon>
        <taxon>Chordata</taxon>
        <taxon>Craniata</taxon>
        <taxon>Vertebrata</taxon>
        <taxon>Euteleostomi</taxon>
        <taxon>Amphibia</taxon>
        <taxon>Batrachia</taxon>
        <taxon>Caudata</taxon>
        <taxon>Salamandroidea</taxon>
        <taxon>Salamandridae</taxon>
        <taxon>Pleurodelinae</taxon>
        <taxon>Pleurodeles</taxon>
    </lineage>
</organism>
<comment type="caution">
    <text evidence="1">The sequence shown here is derived from an EMBL/GenBank/DDBJ whole genome shotgun (WGS) entry which is preliminary data.</text>
</comment>
<name>A0AAV7UYH4_PLEWA</name>
<dbReference type="EMBL" id="JANPWB010000004">
    <property type="protein sequence ID" value="KAJ1193536.1"/>
    <property type="molecule type" value="Genomic_DNA"/>
</dbReference>
<accession>A0AAV7UYH4</accession>
<dbReference type="AlphaFoldDB" id="A0AAV7UYH4"/>
<evidence type="ECO:0000313" key="2">
    <source>
        <dbReference type="Proteomes" id="UP001066276"/>
    </source>
</evidence>
<proteinExistence type="predicted"/>
<protein>
    <submittedName>
        <fullName evidence="1">Uncharacterized protein</fullName>
    </submittedName>
</protein>